<dbReference type="Proteomes" id="UP001056120">
    <property type="component" value="Linkage Group LG08"/>
</dbReference>
<gene>
    <name evidence="1" type="ORF">L1987_25311</name>
</gene>
<comment type="caution">
    <text evidence="1">The sequence shown here is derived from an EMBL/GenBank/DDBJ whole genome shotgun (WGS) entry which is preliminary data.</text>
</comment>
<protein>
    <submittedName>
        <fullName evidence="1">Uncharacterized protein</fullName>
    </submittedName>
</protein>
<evidence type="ECO:0000313" key="2">
    <source>
        <dbReference type="Proteomes" id="UP001056120"/>
    </source>
</evidence>
<proteinExistence type="predicted"/>
<name>A0ACB9IMX2_9ASTR</name>
<evidence type="ECO:0000313" key="1">
    <source>
        <dbReference type="EMBL" id="KAI3809339.1"/>
    </source>
</evidence>
<accession>A0ACB9IMX2</accession>
<organism evidence="1 2">
    <name type="scientific">Smallanthus sonchifolius</name>
    <dbReference type="NCBI Taxonomy" id="185202"/>
    <lineage>
        <taxon>Eukaryota</taxon>
        <taxon>Viridiplantae</taxon>
        <taxon>Streptophyta</taxon>
        <taxon>Embryophyta</taxon>
        <taxon>Tracheophyta</taxon>
        <taxon>Spermatophyta</taxon>
        <taxon>Magnoliopsida</taxon>
        <taxon>eudicotyledons</taxon>
        <taxon>Gunneridae</taxon>
        <taxon>Pentapetalae</taxon>
        <taxon>asterids</taxon>
        <taxon>campanulids</taxon>
        <taxon>Asterales</taxon>
        <taxon>Asteraceae</taxon>
        <taxon>Asteroideae</taxon>
        <taxon>Heliantheae alliance</taxon>
        <taxon>Millerieae</taxon>
        <taxon>Smallanthus</taxon>
    </lineage>
</organism>
<reference evidence="2" key="1">
    <citation type="journal article" date="2022" name="Mol. Ecol. Resour.">
        <title>The genomes of chicory, endive, great burdock and yacon provide insights into Asteraceae palaeo-polyploidization history and plant inulin production.</title>
        <authorList>
            <person name="Fan W."/>
            <person name="Wang S."/>
            <person name="Wang H."/>
            <person name="Wang A."/>
            <person name="Jiang F."/>
            <person name="Liu H."/>
            <person name="Zhao H."/>
            <person name="Xu D."/>
            <person name="Zhang Y."/>
        </authorList>
    </citation>
    <scope>NUCLEOTIDE SEQUENCE [LARGE SCALE GENOMIC DNA]</scope>
    <source>
        <strain evidence="2">cv. Yunnan</strain>
    </source>
</reference>
<keyword evidence="2" id="KW-1185">Reference proteome</keyword>
<sequence>MRLLTHNMLSSNIKGVINGFPLRIEAEKVVVKEVDFNPDFLKNMFSKIDWKALADASKIMGYAELPDEVPDQSVLDSDEFLQKFHHALLELHLEEGALVCPETGRRFPVNKGIPNMLLHEDENYVFNGIRLEGMEPGRYGTCGKDADVETSWKEFAGSIQMTSIEFSKYDTSIRKTAMTETATMCSLSTAVGTPLSYNNRRRVEPVAVQAPNLKVFSRKCTAPCSLKVANAISDTAKGSTGGGSPAALPRIPTDNGAAAPLTSKVKRHTISVFVGDESGIINRIAGVFARRGYNIESLAVGLNKDKALFTIVVSGTEKVLQQVVEQLNKLVNVLKVEDLSRDPQVERELMLVKLNVDPSTRAEIMWLVDIFRGNVVDASEYSLTIEVTGDPGKLVAVQRNLSKFGIKELMRTGKIALRREKLGETAPFWNFSAASYPDLEAPSPIAAAPSITQMVDENPSTMSGGDVYPVESYDSYIMDQVLDANWGVLYDEDSTGRQSHTLNILVNNSPGVLNLVSGVISRRGYNIQSLAVGPAEIEGLSRITTVIAGTDESIGKLVQQFYKLVDVHEVNDITYMPFSERELMLIKVAANPAARRDVLDIANIFRAKPVDVSDHTITLELTGDFNKLFALQRLLESYGICEVARTGRVALVRESGVDSTYLRGYSLPL</sequence>
<reference evidence="1 2" key="2">
    <citation type="journal article" date="2022" name="Mol. Ecol. Resour.">
        <title>The genomes of chicory, endive, great burdock and yacon provide insights into Asteraceae paleo-polyploidization history and plant inulin production.</title>
        <authorList>
            <person name="Fan W."/>
            <person name="Wang S."/>
            <person name="Wang H."/>
            <person name="Wang A."/>
            <person name="Jiang F."/>
            <person name="Liu H."/>
            <person name="Zhao H."/>
            <person name="Xu D."/>
            <person name="Zhang Y."/>
        </authorList>
    </citation>
    <scope>NUCLEOTIDE SEQUENCE [LARGE SCALE GENOMIC DNA]</scope>
    <source>
        <strain evidence="2">cv. Yunnan</strain>
        <tissue evidence="1">Leaves</tissue>
    </source>
</reference>
<dbReference type="EMBL" id="CM042025">
    <property type="protein sequence ID" value="KAI3809339.1"/>
    <property type="molecule type" value="Genomic_DNA"/>
</dbReference>